<dbReference type="SUPFAM" id="SSF48452">
    <property type="entry name" value="TPR-like"/>
    <property type="match status" value="1"/>
</dbReference>
<organism evidence="1 2">
    <name type="scientific">Alectoria fallacina</name>
    <dbReference type="NCBI Taxonomy" id="1903189"/>
    <lineage>
        <taxon>Eukaryota</taxon>
        <taxon>Fungi</taxon>
        <taxon>Dikarya</taxon>
        <taxon>Ascomycota</taxon>
        <taxon>Pezizomycotina</taxon>
        <taxon>Lecanoromycetes</taxon>
        <taxon>OSLEUM clade</taxon>
        <taxon>Lecanoromycetidae</taxon>
        <taxon>Lecanorales</taxon>
        <taxon>Lecanorineae</taxon>
        <taxon>Parmeliaceae</taxon>
        <taxon>Alectoria</taxon>
    </lineage>
</organism>
<reference evidence="1" key="1">
    <citation type="submission" date="2021-03" db="EMBL/GenBank/DDBJ databases">
        <authorList>
            <person name="Tagirdzhanova G."/>
        </authorList>
    </citation>
    <scope>NUCLEOTIDE SEQUENCE</scope>
</reference>
<dbReference type="OrthoDB" id="62952at2759"/>
<evidence type="ECO:0000313" key="2">
    <source>
        <dbReference type="Proteomes" id="UP000664203"/>
    </source>
</evidence>
<sequence>MLIPSPVVNIKRKAYHIEPAILLVNKDIYKEASRILYQENNWVMLCINAPFRTFLGGWHLEDTVQRYPIVPLAESSFAQNPCLELDIRKMGEEVGGMARRELRRFIVSLDGLPRVCQILTAAKRPSNLEIVANFFEVKANTLDKILDCLEEACGYGSVVVKGLDAAATQQAITKLMMPETSTGEEALERAFKYQARIVERIAQGRYTQAMKACQDGMAYFEFHCASVVNRRFNYQIIPHPIFEIFADFALKHARCCLVCGDHQSARQILNLFISSDSASLYRRTISSTSEAHFYYGQSMVAVGAENAAAFSFFRALALVPHHEGANVELDAMEARLALRGSDVETAWARQILQSLSTWRHRSVRDGRLPDAELSKLLSDFLLSGEEFVPLTTQRGSIVDDDTMEIMINTPNSLAPRDSAFIFDKHAVAAAAGLLESALVSNDLYNRSSDLWVHFIAVSTQGNCVTFLFELQGNFVIMALSGNAKVARSLNVQAHCD</sequence>
<dbReference type="Gene3D" id="1.25.40.10">
    <property type="entry name" value="Tetratricopeptide repeat domain"/>
    <property type="match status" value="1"/>
</dbReference>
<protein>
    <submittedName>
        <fullName evidence="1">Uncharacterized protein</fullName>
    </submittedName>
</protein>
<comment type="caution">
    <text evidence="1">The sequence shown here is derived from an EMBL/GenBank/DDBJ whole genome shotgun (WGS) entry which is preliminary data.</text>
</comment>
<dbReference type="AlphaFoldDB" id="A0A8H3ICP3"/>
<gene>
    <name evidence="1" type="ORF">ALECFALPRED_007206</name>
</gene>
<dbReference type="InterPro" id="IPR011990">
    <property type="entry name" value="TPR-like_helical_dom_sf"/>
</dbReference>
<name>A0A8H3ICP3_9LECA</name>
<accession>A0A8H3ICP3</accession>
<evidence type="ECO:0000313" key="1">
    <source>
        <dbReference type="EMBL" id="CAF9911225.1"/>
    </source>
</evidence>
<dbReference type="EMBL" id="CAJPDR010000047">
    <property type="protein sequence ID" value="CAF9911225.1"/>
    <property type="molecule type" value="Genomic_DNA"/>
</dbReference>
<dbReference type="Proteomes" id="UP000664203">
    <property type="component" value="Unassembled WGS sequence"/>
</dbReference>
<proteinExistence type="predicted"/>
<keyword evidence="2" id="KW-1185">Reference proteome</keyword>